<dbReference type="SUPFAM" id="SSF89837">
    <property type="entry name" value="Doublecortin (DC)"/>
    <property type="match status" value="1"/>
</dbReference>
<sequence>MKKSRKIITFMSRKSSSLSARSLQGFNITLIRNGYSRAPPRMYHFTTLKKLINESHELLSLPTFAKKVYTLEGKLIKEDSEVQPKMTLVVSCGEPFNSGKKNSTDNKYGRDVLIRVDGSKSSINHKEEEEEEEAKEEGANGRRLPSRTRSIYDSVSFLFKKDEPKEEEEDKPDTSNNNKLPKVKLPRSTKTVEDQFRDENYARFCQLDRKDMMKVPNSLSIRAMIRNTQREMFIQSYVDQSIKSDITIEKKVADLLYDRKPLEIRYAIVGPGKSGRSSVLYELAKSLFVKLQTSKILVFMANFDICDPSDLYGFIINTTIYSLKYCAYQINPLADILAKWLLTIPKVESLSQLPSPFFAVGNVNGEEIRNLGRDLHKAYHKTDQSSTEFYKVLATVPIRLAKACGLEHVYYVIDHLDTCPDQLKKHLAFNMLKDPFVVSARDNNKLVQLLPNIELIETEKLIRPADKRVLTVPQLKLRLDALDCLGCPTYIKAFTDLCNAVGAMKNKATVKNKYSPIKSSIDESRRLVAVEKLKALCESLLNAGSKVVSPSIVNSIDKNAKLDFVINGQPDEEEKLDQFAEADEYEAIEGSL</sequence>
<dbReference type="Gene3D" id="3.10.20.230">
    <property type="entry name" value="Doublecortin domain"/>
    <property type="match status" value="1"/>
</dbReference>
<evidence type="ECO:0000313" key="3">
    <source>
        <dbReference type="Proteomes" id="UP000179807"/>
    </source>
</evidence>
<reference evidence="2" key="1">
    <citation type="submission" date="2016-10" db="EMBL/GenBank/DDBJ databases">
        <authorList>
            <person name="Benchimol M."/>
            <person name="Almeida L.G."/>
            <person name="Vasconcelos A.T."/>
            <person name="Perreira-Neves A."/>
            <person name="Rosa I.A."/>
            <person name="Tasca T."/>
            <person name="Bogo M.R."/>
            <person name="de Souza W."/>
        </authorList>
    </citation>
    <scope>NUCLEOTIDE SEQUENCE [LARGE SCALE GENOMIC DNA]</scope>
    <source>
        <strain evidence="2">K</strain>
    </source>
</reference>
<dbReference type="AlphaFoldDB" id="A0A1J4JT19"/>
<dbReference type="GeneID" id="94843467"/>
<dbReference type="RefSeq" id="XP_068353549.1">
    <property type="nucleotide sequence ID" value="XM_068508763.1"/>
</dbReference>
<dbReference type="VEuPathDB" id="TrichDB:TRFO_32911"/>
<evidence type="ECO:0000313" key="2">
    <source>
        <dbReference type="EMBL" id="OHT00413.1"/>
    </source>
</evidence>
<name>A0A1J4JT19_9EUKA</name>
<dbReference type="EMBL" id="MLAK01000956">
    <property type="protein sequence ID" value="OHT00413.1"/>
    <property type="molecule type" value="Genomic_DNA"/>
</dbReference>
<keyword evidence="3" id="KW-1185">Reference proteome</keyword>
<feature type="region of interest" description="Disordered" evidence="1">
    <location>
        <begin position="162"/>
        <end position="191"/>
    </location>
</feature>
<organism evidence="2 3">
    <name type="scientific">Tritrichomonas foetus</name>
    <dbReference type="NCBI Taxonomy" id="1144522"/>
    <lineage>
        <taxon>Eukaryota</taxon>
        <taxon>Metamonada</taxon>
        <taxon>Parabasalia</taxon>
        <taxon>Tritrichomonadida</taxon>
        <taxon>Tritrichomonadidae</taxon>
        <taxon>Tritrichomonas</taxon>
    </lineage>
</organism>
<proteinExistence type="predicted"/>
<evidence type="ECO:0000256" key="1">
    <source>
        <dbReference type="SAM" id="MobiDB-lite"/>
    </source>
</evidence>
<comment type="caution">
    <text evidence="2">The sequence shown here is derived from an EMBL/GenBank/DDBJ whole genome shotgun (WGS) entry which is preliminary data.</text>
</comment>
<protein>
    <recommendedName>
        <fullName evidence="4">Doublecortin domain-containing protein</fullName>
    </recommendedName>
</protein>
<dbReference type="Proteomes" id="UP000179807">
    <property type="component" value="Unassembled WGS sequence"/>
</dbReference>
<dbReference type="GO" id="GO:0035556">
    <property type="term" value="P:intracellular signal transduction"/>
    <property type="evidence" value="ECO:0007669"/>
    <property type="project" value="InterPro"/>
</dbReference>
<dbReference type="InterPro" id="IPR036572">
    <property type="entry name" value="Doublecortin_dom_sf"/>
</dbReference>
<feature type="region of interest" description="Disordered" evidence="1">
    <location>
        <begin position="119"/>
        <end position="146"/>
    </location>
</feature>
<evidence type="ECO:0008006" key="4">
    <source>
        <dbReference type="Google" id="ProtNLM"/>
    </source>
</evidence>
<gene>
    <name evidence="2" type="ORF">TRFO_32911</name>
</gene>
<accession>A0A1J4JT19</accession>